<protein>
    <recommendedName>
        <fullName evidence="2">DUF5625 domain-containing protein</fullName>
    </recommendedName>
</protein>
<evidence type="ECO:0000259" key="2">
    <source>
        <dbReference type="Pfam" id="PF18539"/>
    </source>
</evidence>
<evidence type="ECO:0000313" key="4">
    <source>
        <dbReference type="Proteomes" id="UP000277437"/>
    </source>
</evidence>
<proteinExistence type="predicted"/>
<evidence type="ECO:0000256" key="1">
    <source>
        <dbReference type="SAM" id="Phobius"/>
    </source>
</evidence>
<reference evidence="3 4" key="1">
    <citation type="submission" date="2018-12" db="EMBL/GenBank/DDBJ databases">
        <authorList>
            <consortium name="Pathogen Informatics"/>
        </authorList>
    </citation>
    <scope>NUCLEOTIDE SEQUENCE [LARGE SCALE GENOMIC DNA]</scope>
    <source>
        <strain evidence="3 4">NCTC7357</strain>
    </source>
</reference>
<dbReference type="InterPro" id="IPR041008">
    <property type="entry name" value="DUF5625"/>
</dbReference>
<dbReference type="Proteomes" id="UP000277437">
    <property type="component" value="Chromosome"/>
</dbReference>
<organism evidence="3 4">
    <name type="scientific">Pseudomonas chlororaphis</name>
    <dbReference type="NCBI Taxonomy" id="587753"/>
    <lineage>
        <taxon>Bacteria</taxon>
        <taxon>Pseudomonadati</taxon>
        <taxon>Pseudomonadota</taxon>
        <taxon>Gammaproteobacteria</taxon>
        <taxon>Pseudomonadales</taxon>
        <taxon>Pseudomonadaceae</taxon>
        <taxon>Pseudomonas</taxon>
    </lineage>
</organism>
<gene>
    <name evidence="3" type="ORF">NCTC7357_01430</name>
</gene>
<keyword evidence="1" id="KW-0472">Membrane</keyword>
<name>A0AAX3FRE5_9PSED</name>
<sequence length="198" mass="22619">MELMAFNDHQLQGASRFLDKKYYSVGKVLNVASRIEVWRKFLIFFSCIWLAACSAPVWVVKPIDISRAEQRVTADFVVSKLADYRFALLFVQGNTLDEIISREEILGTSHKEGVAIPLHLRVLKDGTPVFDGNIVTTRIYWGQTFDYQGQRINTAVRLIKTLELSPGKYSVEVGTLGEVQAFRSIESYVEFSYYNPKH</sequence>
<dbReference type="EMBL" id="LR134334">
    <property type="protein sequence ID" value="VEF73178.1"/>
    <property type="molecule type" value="Genomic_DNA"/>
</dbReference>
<feature type="transmembrane region" description="Helical" evidence="1">
    <location>
        <begin position="41"/>
        <end position="60"/>
    </location>
</feature>
<keyword evidence="1" id="KW-0812">Transmembrane</keyword>
<accession>A0AAX3FRE5</accession>
<evidence type="ECO:0000313" key="3">
    <source>
        <dbReference type="EMBL" id="VEF73178.1"/>
    </source>
</evidence>
<feature type="domain" description="DUF5625" evidence="2">
    <location>
        <begin position="61"/>
        <end position="193"/>
    </location>
</feature>
<dbReference type="Gene3D" id="2.60.120.790">
    <property type="match status" value="1"/>
</dbReference>
<keyword evidence="1" id="KW-1133">Transmembrane helix</keyword>
<dbReference type="AlphaFoldDB" id="A0AAX3FRE5"/>
<dbReference type="Pfam" id="PF18539">
    <property type="entry name" value="DUF5625"/>
    <property type="match status" value="1"/>
</dbReference>